<keyword evidence="4 6" id="KW-1133">Transmembrane helix</keyword>
<dbReference type="Proteomes" id="UP000195273">
    <property type="component" value="Chromosome"/>
</dbReference>
<name>A0A1Y0EHK8_9RHOB</name>
<comment type="subcellular location">
    <subcellularLocation>
        <location evidence="1">Membrane</location>
        <topology evidence="1">Multi-pass membrane protein</topology>
    </subcellularLocation>
</comment>
<dbReference type="GO" id="GO:0055085">
    <property type="term" value="P:transmembrane transport"/>
    <property type="evidence" value="ECO:0007669"/>
    <property type="project" value="TreeGrafter"/>
</dbReference>
<dbReference type="Pfam" id="PF01594">
    <property type="entry name" value="AI-2E_transport"/>
    <property type="match status" value="1"/>
</dbReference>
<feature type="transmembrane region" description="Helical" evidence="6">
    <location>
        <begin position="12"/>
        <end position="39"/>
    </location>
</feature>
<comment type="similarity">
    <text evidence="2">Belongs to the autoinducer-2 exporter (AI-2E) (TC 2.A.86) family.</text>
</comment>
<dbReference type="EMBL" id="CP021431">
    <property type="protein sequence ID" value="ARU03074.1"/>
    <property type="molecule type" value="Genomic_DNA"/>
</dbReference>
<dbReference type="PANTHER" id="PTHR21716:SF62">
    <property type="entry name" value="TRANSPORT PROTEIN YDBI-RELATED"/>
    <property type="match status" value="1"/>
</dbReference>
<feature type="transmembrane region" description="Helical" evidence="6">
    <location>
        <begin position="142"/>
        <end position="161"/>
    </location>
</feature>
<feature type="transmembrane region" description="Helical" evidence="6">
    <location>
        <begin position="59"/>
        <end position="80"/>
    </location>
</feature>
<keyword evidence="3 6" id="KW-0812">Transmembrane</keyword>
<evidence type="ECO:0000256" key="3">
    <source>
        <dbReference type="ARBA" id="ARBA00022692"/>
    </source>
</evidence>
<sequence>MAQQRWIRTEILLLIAGLLLIVYLLGNVLLLVLAAIILAIGFDGATKAIMRKSGLAHGWALAAVGIGLLSIIAAAIGLTATRLAQQFRELAQTIVATAQRLQNWLQDIGILDFVDNIDGSGDSLTGAAGNLMGQMMTMGMSVVGAISSLLFLIVLAFFLAADPGLYRRGVLRLIPPGGRDPVADTFAAISHAVRWWFLGQLVSMAFLGTTVGLGLFLLGVDLWFALAVLTALVTFVPFIGPLIATVPIVAVSFTESTQTGLIVLAGYIVIENIEGNVVTPMIQQRAVNLPPALLIGLQVLLGVVFGAIGLILAAPLTVMTMVAVQKLWVEHMLGEKVT</sequence>
<feature type="transmembrane region" description="Helical" evidence="6">
    <location>
        <begin position="299"/>
        <end position="324"/>
    </location>
</feature>
<dbReference type="InterPro" id="IPR002549">
    <property type="entry name" value="AI-2E-like"/>
</dbReference>
<dbReference type="PANTHER" id="PTHR21716">
    <property type="entry name" value="TRANSMEMBRANE PROTEIN"/>
    <property type="match status" value="1"/>
</dbReference>
<keyword evidence="5 6" id="KW-0472">Membrane</keyword>
<reference evidence="7 8" key="1">
    <citation type="submission" date="2017-05" db="EMBL/GenBank/DDBJ databases">
        <title>Genome Sequence of Loktanella vestfoldensis Strain SMR4r Isolated from a Culture of the Diatom Skeletonema marinoi.</title>
        <authorList>
            <person name="Topel M."/>
            <person name="Pinder M.I.M."/>
            <person name="Johansson O.N."/>
            <person name="Kourtchenko O."/>
            <person name="Godhe A."/>
            <person name="Clarke A.K."/>
        </authorList>
    </citation>
    <scope>NUCLEOTIDE SEQUENCE [LARGE SCALE GENOMIC DNA]</scope>
    <source>
        <strain evidence="7 8">SMR4r</strain>
    </source>
</reference>
<evidence type="ECO:0000256" key="4">
    <source>
        <dbReference type="ARBA" id="ARBA00022989"/>
    </source>
</evidence>
<dbReference type="AlphaFoldDB" id="A0A1Y0EHK8"/>
<protein>
    <submittedName>
        <fullName evidence="7">AI-2 transport protein TqsA</fullName>
    </submittedName>
</protein>
<evidence type="ECO:0000256" key="5">
    <source>
        <dbReference type="ARBA" id="ARBA00023136"/>
    </source>
</evidence>
<evidence type="ECO:0000313" key="8">
    <source>
        <dbReference type="Proteomes" id="UP000195273"/>
    </source>
</evidence>
<evidence type="ECO:0000313" key="7">
    <source>
        <dbReference type="EMBL" id="ARU03074.1"/>
    </source>
</evidence>
<evidence type="ECO:0000256" key="1">
    <source>
        <dbReference type="ARBA" id="ARBA00004141"/>
    </source>
</evidence>
<dbReference type="RefSeq" id="WP_087212084.1">
    <property type="nucleotide sequence ID" value="NZ_CP021431.1"/>
</dbReference>
<dbReference type="KEGG" id="lvs:LOKVESSMR4R_03809"/>
<accession>A0A1Y0EHK8</accession>
<feature type="transmembrane region" description="Helical" evidence="6">
    <location>
        <begin position="225"/>
        <end position="250"/>
    </location>
</feature>
<gene>
    <name evidence="7" type="primary">tqsA</name>
    <name evidence="7" type="ORF">LOKVESSMR4R_03809</name>
</gene>
<feature type="transmembrane region" description="Helical" evidence="6">
    <location>
        <begin position="195"/>
        <end position="218"/>
    </location>
</feature>
<dbReference type="OrthoDB" id="5761230at2"/>
<evidence type="ECO:0000256" key="6">
    <source>
        <dbReference type="SAM" id="Phobius"/>
    </source>
</evidence>
<organism evidence="7 8">
    <name type="scientific">Yoonia vestfoldensis</name>
    <dbReference type="NCBI Taxonomy" id="245188"/>
    <lineage>
        <taxon>Bacteria</taxon>
        <taxon>Pseudomonadati</taxon>
        <taxon>Pseudomonadota</taxon>
        <taxon>Alphaproteobacteria</taxon>
        <taxon>Rhodobacterales</taxon>
        <taxon>Paracoccaceae</taxon>
        <taxon>Yoonia</taxon>
    </lineage>
</organism>
<evidence type="ECO:0000256" key="2">
    <source>
        <dbReference type="ARBA" id="ARBA00009773"/>
    </source>
</evidence>
<keyword evidence="8" id="KW-1185">Reference proteome</keyword>
<proteinExistence type="inferred from homology"/>
<dbReference type="GO" id="GO:0016020">
    <property type="term" value="C:membrane"/>
    <property type="evidence" value="ECO:0007669"/>
    <property type="project" value="UniProtKB-SubCell"/>
</dbReference>